<protein>
    <submittedName>
        <fullName evidence="1">Head decoration protein</fullName>
    </submittedName>
</protein>
<dbReference type="Gene3D" id="2.40.300.10">
    <property type="entry name" value="Head decoration protein D"/>
    <property type="match status" value="1"/>
</dbReference>
<accession>A0A1A9AYQ3</accession>
<dbReference type="InterPro" id="IPR036630">
    <property type="entry name" value="Head_decoration_D_sf"/>
</dbReference>
<comment type="caution">
    <text evidence="1">The sequence shown here is derived from an EMBL/GenBank/DDBJ whole genome shotgun (WGS) entry which is preliminary data.</text>
</comment>
<proteinExistence type="predicted"/>
<dbReference type="RefSeq" id="WP_010863323.1">
    <property type="nucleotide sequence ID" value="NZ_CP027853.1"/>
</dbReference>
<dbReference type="SUPFAM" id="SSF51274">
    <property type="entry name" value="Head decoration protein D (gpD, major capsid protein D)"/>
    <property type="match status" value="1"/>
</dbReference>
<dbReference type="EMBL" id="JAFNAA010000018">
    <property type="protein sequence ID" value="MBO1109396.1"/>
    <property type="molecule type" value="Genomic_DNA"/>
</dbReference>
<gene>
    <name evidence="1" type="ORF">J2R62_14465</name>
</gene>
<dbReference type="InterPro" id="IPR004195">
    <property type="entry name" value="Head_decoration_D"/>
</dbReference>
<evidence type="ECO:0000313" key="1">
    <source>
        <dbReference type="EMBL" id="MBO1109396.1"/>
    </source>
</evidence>
<sequence>MSEEVLTYFQPLGDSDPVYTARGAADLSAATPALTPLMLNETGKLVAWDGTKAGTAVGLLALSVADSATQVTYFKSGSWRLEDIQWPHGVSDEHLKRNAFVGTALSVV</sequence>
<organism evidence="1 2">
    <name type="scientific">Plesiomonas shigelloides</name>
    <name type="common">Aeromonas shigelloides</name>
    <dbReference type="NCBI Taxonomy" id="703"/>
    <lineage>
        <taxon>Bacteria</taxon>
        <taxon>Pseudomonadati</taxon>
        <taxon>Pseudomonadota</taxon>
        <taxon>Gammaproteobacteria</taxon>
        <taxon>Enterobacterales</taxon>
        <taxon>Enterobacteriaceae</taxon>
        <taxon>Plesiomonas</taxon>
    </lineage>
</organism>
<reference evidence="1" key="1">
    <citation type="submission" date="2021-03" db="EMBL/GenBank/DDBJ databases">
        <title>Plesiomonas shigelloides zfcc0051, isolated from zebrafish feces.</title>
        <authorList>
            <person name="Vanderhoek Z."/>
            <person name="Gaulke C."/>
        </authorList>
    </citation>
    <scope>NUCLEOTIDE SEQUENCE</scope>
    <source>
        <strain evidence="1">Zfcc0051</strain>
    </source>
</reference>
<dbReference type="Proteomes" id="UP000664658">
    <property type="component" value="Unassembled WGS sequence"/>
</dbReference>
<dbReference type="GeneID" id="69706760"/>
<dbReference type="AlphaFoldDB" id="A0A1A9AYQ3"/>
<evidence type="ECO:0000313" key="2">
    <source>
        <dbReference type="Proteomes" id="UP000664658"/>
    </source>
</evidence>
<dbReference type="KEGG" id="pshi:SAMEA2665130_1781"/>
<dbReference type="Pfam" id="PF02924">
    <property type="entry name" value="HDPD"/>
    <property type="match status" value="1"/>
</dbReference>
<name>A0A1A9AYQ3_PLESH</name>